<dbReference type="EMBL" id="JACCHP010000003">
    <property type="protein sequence ID" value="MBH5397280.1"/>
    <property type="molecule type" value="Genomic_DNA"/>
</dbReference>
<evidence type="ECO:0000256" key="6">
    <source>
        <dbReference type="SAM" id="MobiDB-lite"/>
    </source>
</evidence>
<evidence type="ECO:0000256" key="4">
    <source>
        <dbReference type="ARBA" id="ARBA00023125"/>
    </source>
</evidence>
<keyword evidence="5" id="KW-0804">Transcription</keyword>
<comment type="function">
    <text evidence="1">NodD regulates the expression of the nodABCFE genes which encode other nodulation proteins. NodD is also a negative regulator of its own expression. Binds flavonoids as inducers.</text>
</comment>
<keyword evidence="4" id="KW-0238">DNA-binding</keyword>
<evidence type="ECO:0000259" key="7">
    <source>
        <dbReference type="PROSITE" id="PS50931"/>
    </source>
</evidence>
<sequence length="316" mass="34425">MIPTMRQLEALVLVYRHGSLTKAAAELRVSQSAVSLLIKQIEENFQLRLFDRTTRALHPTLACKDAVPIAERILAGANGLARYMSDLVEVKAGRITIAVSAGVASALLPRVLARFRADYPDVRVELFDVAPDDLLPFVTAGEAELGIGSVENVDTLDAKIETLTHSSLSAIGVKNGHFEKASRLSWDSLENCDLITMRRGTRIRSQIDEALARTGRQLKPKLEVSLITTALALTAEGAGISILPAHMLPETQFPTLTAVPLSRPTIIRHVSLVSRADFVRSPAAQRFVETAKQVLSNRRTADRRGELPAHSKSKTG</sequence>
<dbReference type="PANTHER" id="PTHR30419:SF8">
    <property type="entry name" value="NITROGEN ASSIMILATION TRANSCRIPTIONAL ACTIVATOR-RELATED"/>
    <property type="match status" value="1"/>
</dbReference>
<evidence type="ECO:0000256" key="1">
    <source>
        <dbReference type="ARBA" id="ARBA00003502"/>
    </source>
</evidence>
<gene>
    <name evidence="8" type="ORF">HZZ13_05665</name>
</gene>
<feature type="region of interest" description="Disordered" evidence="6">
    <location>
        <begin position="295"/>
        <end position="316"/>
    </location>
</feature>
<dbReference type="Pfam" id="PF03466">
    <property type="entry name" value="LysR_substrate"/>
    <property type="match status" value="1"/>
</dbReference>
<dbReference type="PROSITE" id="PS50931">
    <property type="entry name" value="HTH_LYSR"/>
    <property type="match status" value="1"/>
</dbReference>
<dbReference type="Gene3D" id="3.40.190.290">
    <property type="match status" value="1"/>
</dbReference>
<name>A0ABS0PJN5_9BRAD</name>
<dbReference type="InterPro" id="IPR036390">
    <property type="entry name" value="WH_DNA-bd_sf"/>
</dbReference>
<dbReference type="CDD" id="cd08440">
    <property type="entry name" value="PBP2_LTTR_like_4"/>
    <property type="match status" value="1"/>
</dbReference>
<dbReference type="SUPFAM" id="SSF53850">
    <property type="entry name" value="Periplasmic binding protein-like II"/>
    <property type="match status" value="1"/>
</dbReference>
<dbReference type="InterPro" id="IPR005119">
    <property type="entry name" value="LysR_subst-bd"/>
</dbReference>
<evidence type="ECO:0000256" key="2">
    <source>
        <dbReference type="ARBA" id="ARBA00009437"/>
    </source>
</evidence>
<organism evidence="8 9">
    <name type="scientific">Bradyrhizobium agreste</name>
    <dbReference type="NCBI Taxonomy" id="2751811"/>
    <lineage>
        <taxon>Bacteria</taxon>
        <taxon>Pseudomonadati</taxon>
        <taxon>Pseudomonadota</taxon>
        <taxon>Alphaproteobacteria</taxon>
        <taxon>Hyphomicrobiales</taxon>
        <taxon>Nitrobacteraceae</taxon>
        <taxon>Bradyrhizobium</taxon>
    </lineage>
</organism>
<evidence type="ECO:0000256" key="3">
    <source>
        <dbReference type="ARBA" id="ARBA00023015"/>
    </source>
</evidence>
<feature type="compositionally biased region" description="Basic and acidic residues" evidence="6">
    <location>
        <begin position="299"/>
        <end position="309"/>
    </location>
</feature>
<evidence type="ECO:0000256" key="5">
    <source>
        <dbReference type="ARBA" id="ARBA00023163"/>
    </source>
</evidence>
<dbReference type="RefSeq" id="WP_197958665.1">
    <property type="nucleotide sequence ID" value="NZ_JACCHP010000003.1"/>
</dbReference>
<accession>A0ABS0PJN5</accession>
<proteinExistence type="inferred from homology"/>
<evidence type="ECO:0000313" key="8">
    <source>
        <dbReference type="EMBL" id="MBH5397280.1"/>
    </source>
</evidence>
<feature type="domain" description="HTH lysR-type" evidence="7">
    <location>
        <begin position="3"/>
        <end position="60"/>
    </location>
</feature>
<dbReference type="Gene3D" id="1.10.10.10">
    <property type="entry name" value="Winged helix-like DNA-binding domain superfamily/Winged helix DNA-binding domain"/>
    <property type="match status" value="1"/>
</dbReference>
<dbReference type="InterPro" id="IPR000847">
    <property type="entry name" value="LysR_HTH_N"/>
</dbReference>
<keyword evidence="3" id="KW-0805">Transcription regulation</keyword>
<keyword evidence="9" id="KW-1185">Reference proteome</keyword>
<comment type="caution">
    <text evidence="8">The sequence shown here is derived from an EMBL/GenBank/DDBJ whole genome shotgun (WGS) entry which is preliminary data.</text>
</comment>
<dbReference type="Pfam" id="PF00126">
    <property type="entry name" value="HTH_1"/>
    <property type="match status" value="1"/>
</dbReference>
<comment type="similarity">
    <text evidence="2">Belongs to the LysR transcriptional regulatory family.</text>
</comment>
<protein>
    <submittedName>
        <fullName evidence="8">LysR family transcriptional regulator</fullName>
    </submittedName>
</protein>
<dbReference type="SUPFAM" id="SSF46785">
    <property type="entry name" value="Winged helix' DNA-binding domain"/>
    <property type="match status" value="1"/>
</dbReference>
<dbReference type="InterPro" id="IPR050950">
    <property type="entry name" value="HTH-type_LysR_regulators"/>
</dbReference>
<dbReference type="InterPro" id="IPR036388">
    <property type="entry name" value="WH-like_DNA-bd_sf"/>
</dbReference>
<dbReference type="PANTHER" id="PTHR30419">
    <property type="entry name" value="HTH-TYPE TRANSCRIPTIONAL REGULATOR YBHD"/>
    <property type="match status" value="1"/>
</dbReference>
<dbReference type="Proteomes" id="UP000807370">
    <property type="component" value="Unassembled WGS sequence"/>
</dbReference>
<evidence type="ECO:0000313" key="9">
    <source>
        <dbReference type="Proteomes" id="UP000807370"/>
    </source>
</evidence>
<dbReference type="PRINTS" id="PR00039">
    <property type="entry name" value="HTHLYSR"/>
</dbReference>
<reference evidence="8 9" key="1">
    <citation type="submission" date="2020-07" db="EMBL/GenBank/DDBJ databases">
        <title>Bradyrhizobium diversity isolated from nodules of indigenous legumes of Western Australia.</title>
        <authorList>
            <person name="Klepa M.S."/>
        </authorList>
    </citation>
    <scope>NUCLEOTIDE SEQUENCE [LARGE SCALE GENOMIC DNA]</scope>
    <source>
        <strain evidence="8 9">CNPSo 4010</strain>
    </source>
</reference>